<comment type="caution">
    <text evidence="1">The sequence shown here is derived from an EMBL/GenBank/DDBJ whole genome shotgun (WGS) entry which is preliminary data.</text>
</comment>
<keyword evidence="2" id="KW-1185">Reference proteome</keyword>
<evidence type="ECO:0000313" key="2">
    <source>
        <dbReference type="Proteomes" id="UP001168972"/>
    </source>
</evidence>
<gene>
    <name evidence="1" type="ORF">PV327_008130</name>
</gene>
<protein>
    <submittedName>
        <fullName evidence="1">Uncharacterized protein</fullName>
    </submittedName>
</protein>
<dbReference type="AlphaFoldDB" id="A0AA39KGS9"/>
<dbReference type="EMBL" id="JAQQBR010001834">
    <property type="protein sequence ID" value="KAK0161711.1"/>
    <property type="molecule type" value="Genomic_DNA"/>
</dbReference>
<organism evidence="1 2">
    <name type="scientific">Microctonus hyperodae</name>
    <name type="common">Parasitoid wasp</name>
    <dbReference type="NCBI Taxonomy" id="165561"/>
    <lineage>
        <taxon>Eukaryota</taxon>
        <taxon>Metazoa</taxon>
        <taxon>Ecdysozoa</taxon>
        <taxon>Arthropoda</taxon>
        <taxon>Hexapoda</taxon>
        <taxon>Insecta</taxon>
        <taxon>Pterygota</taxon>
        <taxon>Neoptera</taxon>
        <taxon>Endopterygota</taxon>
        <taxon>Hymenoptera</taxon>
        <taxon>Apocrita</taxon>
        <taxon>Ichneumonoidea</taxon>
        <taxon>Braconidae</taxon>
        <taxon>Euphorinae</taxon>
        <taxon>Microctonus</taxon>
    </lineage>
</organism>
<reference evidence="1" key="1">
    <citation type="journal article" date="2023" name="bioRxiv">
        <title>Scaffold-level genome assemblies of two parasitoid biocontrol wasps reveal the parthenogenesis mechanism and an associated novel virus.</title>
        <authorList>
            <person name="Inwood S."/>
            <person name="Skelly J."/>
            <person name="Guhlin J."/>
            <person name="Harrop T."/>
            <person name="Goldson S."/>
            <person name="Dearden P."/>
        </authorList>
    </citation>
    <scope>NUCLEOTIDE SEQUENCE</scope>
    <source>
        <strain evidence="1">Lincoln</strain>
        <tissue evidence="1">Whole body</tissue>
    </source>
</reference>
<name>A0AA39KGS9_MICHY</name>
<sequence length="452" mass="52018">MAEVSTCVFCKQHDEHLILFTNETLKKCKLILKQRKLHNLKHKDVVLPRESYEDGYHRNCYKSFTGLMKKYYSKKLEATEKSRQQKNSLNIKEVTSTASTPNQATVCIVGNPSSASTSSLPTSILPESIVIPTPAATSELPESGSCNPEGHDVQPVSVVDSPSESNVLLESNVCIDENLQICIFCNKKSKKHRLKILPLHACDKNTFLTKLDGEDEALSELRNKIENSSSSTIYYHNKCQLHFFYEISSKTKIKTNWHDVRQLHQATFDEISVFIQENVINKKRCFFLHYLHRYYMELLKEMEEYEEVIIGSFTPQTLETKIEKAFNKEVKFLTFQNKKLIVPKDVMSIDEQLFEDLRNADVLNEAALLLRKSILQAKKNKLSNEILVSDLEEGEVSVTPQLLEFYNTMINGGRSKRKKSLQCIRQVRSLCEDVVYSVYDEKYKTSRDINSE</sequence>
<proteinExistence type="predicted"/>
<evidence type="ECO:0000313" key="1">
    <source>
        <dbReference type="EMBL" id="KAK0161711.1"/>
    </source>
</evidence>
<dbReference type="Proteomes" id="UP001168972">
    <property type="component" value="Unassembled WGS sequence"/>
</dbReference>
<reference evidence="1" key="2">
    <citation type="submission" date="2023-03" db="EMBL/GenBank/DDBJ databases">
        <authorList>
            <person name="Inwood S.N."/>
            <person name="Skelly J.G."/>
            <person name="Guhlin J."/>
            <person name="Harrop T.W.R."/>
            <person name="Goldson S.G."/>
            <person name="Dearden P.K."/>
        </authorList>
    </citation>
    <scope>NUCLEOTIDE SEQUENCE</scope>
    <source>
        <strain evidence="1">Lincoln</strain>
        <tissue evidence="1">Whole body</tissue>
    </source>
</reference>
<accession>A0AA39KGS9</accession>